<dbReference type="PROSITE" id="PS00137">
    <property type="entry name" value="SUBTILASE_HIS"/>
    <property type="match status" value="1"/>
</dbReference>
<dbReference type="GO" id="GO:0004177">
    <property type="term" value="F:aminopeptidase activity"/>
    <property type="evidence" value="ECO:0007669"/>
    <property type="project" value="UniProtKB-KW"/>
</dbReference>
<dbReference type="PROSITE" id="PS51892">
    <property type="entry name" value="SUBTILASE"/>
    <property type="match status" value="1"/>
</dbReference>
<sequence>MLALAAAGAAAPADGSAPAAGAGEWRLGVASAARLFPKPLATRIRTERAVGWATVHREKLTDVSRRKTAHAAKAGPSGGGADAKAHKLLTEELAAAEELLTQADRPTSAAVYDVLAFWDGAHWRVVVDTSEVGDLSACSVLENYRVAQRYASFGERERIHFGVNVYDEGNVVSLVVESGYHGTHVAGIAAGNYPDAPERNGVAPGAQVVSLKIGDSRMGGMETHQGLVRALNHLLPASLEDPSTPPHAAQHKVTAQVANMSFGEPTAFPNEGRIVQLLTALAREAGVLFLASAGNAGPGLSTLGSPGGTTDAVIGVGAYVTPGLATQAYSLLPDGLVHPSPGAMSADGYPPAGEGLVSGGGASDTPTTAPASPRVKAEPSATAAAASAASASDVVADGDAPLGVPYTFTARGPCPDGSLGVSISAPGGAVASSSSWMLRKKMLLNGTSMSCPSAAGAFAVTLSARPNTSVARLRRAIENGASAGLRPAFFEAAAGGGRASAAPAAANGAGATVGNGVGRSDAAASSSGTSTSGHGDSDDALTADELALSIGHGSLSVPRTVAYLDAYADCPEEDWRFAVSVTSPSSKTVIRARGSSREFGRCRGVYMRGGGAECRTARKWVVHLDVVNDALPDRSVAAAQMVSEVELDVSLVASAPWISAPAGVRLYGGGRLFPITVDPSGLTPGKVHYGEVAGYVAPPAGGGARGAASPAAGGWAAPRGPLFRVPVTVVKPLMQAGGDGGVCSLEVEHLSLTPGGVVRTFVLPPGAATFARVQLSAGTAEEFLGSAAAATVDGVVATRTVQLHAVQVVGGKAPGGPRQVFSLSPDGVASTIMPVRGGVTLELALAQLWSSAGACTVRRLEVTFSGLSLESGSSSMGAGAVASSMLVLANRLPQGGSACRVSLDASNPSAYAAAAEAAERGTTCLATAAEAPPVLAGVGVRATLCLATRVLPPSLAVITALPRDRDLLPDARCLYQLELEYSFSLSSSDSSSNTAVQVSPRFSGLHDAPYNAEIEGGPYILVFDANGKCVHTTDIYPSYVGLSVKGTYTIRAFVRHERASILQALTDMCVTLRMKLGSSLTLDTYRTRHAAALAFVANGGVGGKVSISPSARVTLAPGATMSFCLGPPKKSALPKWLETGDKLSGTMTIDRVLAPDGPTKAGTTSQTGLATYGVSWVVSPTMSGEKTAKTERSPGKASDKAGANKAHANKGKAVKADADKADADKADAVKADAVKADAVKADAVKADTVKADADKADAGKADADKADADKADADKADADKADPSANDGKVKVSVKDDAAPVASAADQPSTVDGAPATEAPKEGVAASGADGNDKDKVSSWVTSQMADARVSLLKKIVKDAASADLSDAPTHVARFVAVAAPHLEEKADDTVVLLLRLQLEDSVAQRRVAAVAAAALGVSSPDAAALAPLAEAAAGGGDLPDWAAVIAAADAVVVKIDARALAAHFGMHVNTEDEEAVAENKRRETTKATLIEALFRKARAAAAVATASMVAAVGSSVAPPLFAEGGDAPSAAAAANDVAAVEAAIAALSAWTAVTSPPPVLGPTSSSSSATGGVACDKPHASVSGASVAEVALLVSARERLRGRPAVALRALSGLAPPSVGGRALAATVVERFALLSALGWTAAEADARAGAALAFPKYGECY</sequence>
<feature type="compositionally biased region" description="Basic and acidic residues" evidence="9">
    <location>
        <begin position="1186"/>
        <end position="1199"/>
    </location>
</feature>
<dbReference type="GO" id="GO:0005829">
    <property type="term" value="C:cytosol"/>
    <property type="evidence" value="ECO:0007669"/>
    <property type="project" value="TreeGrafter"/>
</dbReference>
<evidence type="ECO:0000259" key="10">
    <source>
        <dbReference type="Pfam" id="PF00082"/>
    </source>
</evidence>
<feature type="domain" description="Tripeptidyl peptidase II second Ig-like" evidence="11">
    <location>
        <begin position="941"/>
        <end position="1135"/>
    </location>
</feature>
<dbReference type="Proteomes" id="UP000218209">
    <property type="component" value="Unassembled WGS sequence"/>
</dbReference>
<evidence type="ECO:0000256" key="1">
    <source>
        <dbReference type="ARBA" id="ARBA00001910"/>
    </source>
</evidence>
<dbReference type="Gene3D" id="2.60.40.3170">
    <property type="match status" value="1"/>
</dbReference>
<dbReference type="InterPro" id="IPR000209">
    <property type="entry name" value="Peptidase_S8/S53_dom"/>
</dbReference>
<feature type="region of interest" description="Disordered" evidence="9">
    <location>
        <begin position="1182"/>
        <end position="1219"/>
    </location>
</feature>
<dbReference type="PANTHER" id="PTHR43806:SF14">
    <property type="entry name" value="TRIPEPTIDYL-PEPTIDASE 2"/>
    <property type="match status" value="1"/>
</dbReference>
<reference evidence="13 14" key="1">
    <citation type="submission" date="2017-03" db="EMBL/GenBank/DDBJ databases">
        <title>WGS assembly of Porphyra umbilicalis.</title>
        <authorList>
            <person name="Brawley S.H."/>
            <person name="Blouin N.A."/>
            <person name="Ficko-Blean E."/>
            <person name="Wheeler G.L."/>
            <person name="Lohr M."/>
            <person name="Goodson H.V."/>
            <person name="Jenkins J.W."/>
            <person name="Blaby-Haas C.E."/>
            <person name="Helliwell K.E."/>
            <person name="Chan C."/>
            <person name="Marriage T."/>
            <person name="Bhattacharya D."/>
            <person name="Klein A.S."/>
            <person name="Badis Y."/>
            <person name="Brodie J."/>
            <person name="Cao Y."/>
            <person name="Collen J."/>
            <person name="Dittami S.M."/>
            <person name="Gachon C.M."/>
            <person name="Green B.R."/>
            <person name="Karpowicz S."/>
            <person name="Kim J.W."/>
            <person name="Kudahl U."/>
            <person name="Lin S."/>
            <person name="Michel G."/>
            <person name="Mittag M."/>
            <person name="Olson B.J."/>
            <person name="Pangilinan J."/>
            <person name="Peng Y."/>
            <person name="Qiu H."/>
            <person name="Shu S."/>
            <person name="Singer J.T."/>
            <person name="Smith A.G."/>
            <person name="Sprecher B.N."/>
            <person name="Wagner V."/>
            <person name="Wang W."/>
            <person name="Wang Z.-Y."/>
            <person name="Yan J."/>
            <person name="Yarish C."/>
            <person name="Zoeuner-Riek S."/>
            <person name="Zhuang Y."/>
            <person name="Zou Y."/>
            <person name="Lindquist E.A."/>
            <person name="Grimwood J."/>
            <person name="Barry K."/>
            <person name="Rokhsar D.S."/>
            <person name="Schmutz J."/>
            <person name="Stiller J.W."/>
            <person name="Grossman A.R."/>
            <person name="Prochnik S.E."/>
        </authorList>
    </citation>
    <scope>NUCLEOTIDE SEQUENCE [LARGE SCALE GENOMIC DNA]</scope>
    <source>
        <strain evidence="13">4086291</strain>
    </source>
</reference>
<keyword evidence="14" id="KW-1185">Reference proteome</keyword>
<evidence type="ECO:0000256" key="2">
    <source>
        <dbReference type="ARBA" id="ARBA00011073"/>
    </source>
</evidence>
<dbReference type="GO" id="GO:0006508">
    <property type="term" value="P:proteolysis"/>
    <property type="evidence" value="ECO:0007669"/>
    <property type="project" value="UniProtKB-KW"/>
</dbReference>
<dbReference type="InterPro" id="IPR046939">
    <property type="entry name" value="TPPII_C_sf"/>
</dbReference>
<dbReference type="Pfam" id="PF12580">
    <property type="entry name" value="TPPII"/>
    <property type="match status" value="1"/>
</dbReference>
<evidence type="ECO:0000259" key="12">
    <source>
        <dbReference type="Pfam" id="PF21223"/>
    </source>
</evidence>
<organism evidence="13 14">
    <name type="scientific">Porphyra umbilicalis</name>
    <name type="common">Purple laver</name>
    <name type="synonym">Red alga</name>
    <dbReference type="NCBI Taxonomy" id="2786"/>
    <lineage>
        <taxon>Eukaryota</taxon>
        <taxon>Rhodophyta</taxon>
        <taxon>Bangiophyceae</taxon>
        <taxon>Bangiales</taxon>
        <taxon>Bangiaceae</taxon>
        <taxon>Porphyra</taxon>
    </lineage>
</organism>
<name>A0A1X6NLU5_PORUM</name>
<dbReference type="InterPro" id="IPR022398">
    <property type="entry name" value="Peptidase_S8_His-AS"/>
</dbReference>
<proteinExistence type="inferred from homology"/>
<evidence type="ECO:0000256" key="8">
    <source>
        <dbReference type="PROSITE-ProRule" id="PRU01240"/>
    </source>
</evidence>
<evidence type="ECO:0000256" key="5">
    <source>
        <dbReference type="ARBA" id="ARBA00022670"/>
    </source>
</evidence>
<evidence type="ECO:0000256" key="9">
    <source>
        <dbReference type="SAM" id="MobiDB-lite"/>
    </source>
</evidence>
<dbReference type="PRINTS" id="PR00723">
    <property type="entry name" value="SUBTILISIN"/>
</dbReference>
<evidence type="ECO:0000313" key="13">
    <source>
        <dbReference type="EMBL" id="OSX69557.1"/>
    </source>
</evidence>
<dbReference type="OrthoDB" id="6012at2759"/>
<dbReference type="EC" id="3.4.14.10" evidence="3"/>
<evidence type="ECO:0000256" key="3">
    <source>
        <dbReference type="ARBA" id="ARBA00012462"/>
    </source>
</evidence>
<protein>
    <recommendedName>
        <fullName evidence="3">tripeptidyl-peptidase II</fullName>
        <ecNumber evidence="3">3.4.14.10</ecNumber>
    </recommendedName>
</protein>
<dbReference type="GO" id="GO:0004252">
    <property type="term" value="F:serine-type endopeptidase activity"/>
    <property type="evidence" value="ECO:0007669"/>
    <property type="project" value="InterPro"/>
</dbReference>
<keyword evidence="6" id="KW-0378">Hydrolase</keyword>
<feature type="domain" description="Tripeptidyl-peptidase II first Ig-like" evidence="12">
    <location>
        <begin position="602"/>
        <end position="695"/>
    </location>
</feature>
<evidence type="ECO:0000256" key="4">
    <source>
        <dbReference type="ARBA" id="ARBA00022438"/>
    </source>
</evidence>
<dbReference type="InterPro" id="IPR050131">
    <property type="entry name" value="Peptidase_S8_subtilisin-like"/>
</dbReference>
<evidence type="ECO:0000256" key="7">
    <source>
        <dbReference type="ARBA" id="ARBA00022825"/>
    </source>
</evidence>
<feature type="domain" description="Peptidase S8/S53" evidence="10">
    <location>
        <begin position="158"/>
        <end position="484"/>
    </location>
</feature>
<keyword evidence="4" id="KW-0031">Aminopeptidase</keyword>
<dbReference type="PANTHER" id="PTHR43806">
    <property type="entry name" value="PEPTIDASE S8"/>
    <property type="match status" value="1"/>
</dbReference>
<feature type="region of interest" description="Disordered" evidence="9">
    <location>
        <begin position="1251"/>
        <end position="1337"/>
    </location>
</feature>
<evidence type="ECO:0000256" key="6">
    <source>
        <dbReference type="ARBA" id="ARBA00022801"/>
    </source>
</evidence>
<feature type="region of interest" description="Disordered" evidence="9">
    <location>
        <begin position="342"/>
        <end position="379"/>
    </location>
</feature>
<dbReference type="Gene3D" id="1.25.40.710">
    <property type="match status" value="1"/>
</dbReference>
<accession>A0A1X6NLU5</accession>
<dbReference type="InterPro" id="IPR022229">
    <property type="entry name" value="TPPII_Ig-like-2"/>
</dbReference>
<dbReference type="InterPro" id="IPR036852">
    <property type="entry name" value="Peptidase_S8/S53_dom_sf"/>
</dbReference>
<feature type="compositionally biased region" description="Basic and acidic residues" evidence="9">
    <location>
        <begin position="1251"/>
        <end position="1298"/>
    </location>
</feature>
<dbReference type="InterPro" id="IPR015500">
    <property type="entry name" value="Peptidase_S8_subtilisin-rel"/>
</dbReference>
<dbReference type="InterPro" id="IPR048383">
    <property type="entry name" value="TPPII_Ig-like-1"/>
</dbReference>
<dbReference type="Pfam" id="PF21223">
    <property type="entry name" value="TPPII_Ig-like-1"/>
    <property type="match status" value="1"/>
</dbReference>
<keyword evidence="7" id="KW-0720">Serine protease</keyword>
<dbReference type="Pfam" id="PF00082">
    <property type="entry name" value="Peptidase_S8"/>
    <property type="match status" value="1"/>
</dbReference>
<keyword evidence="5" id="KW-0645">Protease</keyword>
<dbReference type="GO" id="GO:0008240">
    <property type="term" value="F:tripeptidyl-peptidase activity"/>
    <property type="evidence" value="ECO:0007669"/>
    <property type="project" value="UniProtKB-EC"/>
</dbReference>
<dbReference type="SUPFAM" id="SSF52743">
    <property type="entry name" value="Subtilisin-like"/>
    <property type="match status" value="1"/>
</dbReference>
<comment type="catalytic activity">
    <reaction evidence="1">
        <text>Release of an N-terminal tripeptide from a polypeptide.</text>
        <dbReference type="EC" id="3.4.14.10"/>
    </reaction>
</comment>
<dbReference type="InterPro" id="IPR023828">
    <property type="entry name" value="Peptidase_S8_Ser-AS"/>
</dbReference>
<comment type="caution">
    <text evidence="8">Lacks conserved residue(s) required for the propagation of feature annotation.</text>
</comment>
<dbReference type="EMBL" id="KV919495">
    <property type="protein sequence ID" value="OSX69557.1"/>
    <property type="molecule type" value="Genomic_DNA"/>
</dbReference>
<dbReference type="InterPro" id="IPR046940">
    <property type="entry name" value="TPPII_Ig-like_sf"/>
</dbReference>
<feature type="region of interest" description="Disordered" evidence="9">
    <location>
        <begin position="63"/>
        <end position="83"/>
    </location>
</feature>
<dbReference type="PROSITE" id="PS00138">
    <property type="entry name" value="SUBTILASE_SER"/>
    <property type="match status" value="1"/>
</dbReference>
<comment type="similarity">
    <text evidence="2 8">Belongs to the peptidase S8 family.</text>
</comment>
<evidence type="ECO:0000313" key="14">
    <source>
        <dbReference type="Proteomes" id="UP000218209"/>
    </source>
</evidence>
<evidence type="ECO:0000259" key="11">
    <source>
        <dbReference type="Pfam" id="PF12580"/>
    </source>
</evidence>
<gene>
    <name evidence="13" type="ORF">BU14_1397s0001</name>
</gene>
<dbReference type="Gene3D" id="3.40.50.200">
    <property type="entry name" value="Peptidase S8/S53 domain"/>
    <property type="match status" value="1"/>
</dbReference>